<dbReference type="OrthoDB" id="449263at2759"/>
<dbReference type="InterPro" id="IPR014718">
    <property type="entry name" value="GH-type_carb-bd"/>
</dbReference>
<keyword evidence="4" id="KW-1185">Reference proteome</keyword>
<dbReference type="Gene3D" id="2.70.98.10">
    <property type="match status" value="1"/>
</dbReference>
<gene>
    <name evidence="3" type="ORF">COCSADRAFT_191883</name>
</gene>
<dbReference type="Pfam" id="PF17678">
    <property type="entry name" value="Glyco_hydro_92N"/>
    <property type="match status" value="1"/>
</dbReference>
<dbReference type="InterPro" id="IPR008928">
    <property type="entry name" value="6-hairpin_glycosidase_sf"/>
</dbReference>
<dbReference type="Proteomes" id="UP000016934">
    <property type="component" value="Unassembled WGS sequence"/>
</dbReference>
<reference evidence="3 4" key="1">
    <citation type="journal article" date="2012" name="PLoS Pathog.">
        <title>Diverse lifestyles and strategies of plant pathogenesis encoded in the genomes of eighteen Dothideomycetes fungi.</title>
        <authorList>
            <person name="Ohm R.A."/>
            <person name="Feau N."/>
            <person name="Henrissat B."/>
            <person name="Schoch C.L."/>
            <person name="Horwitz B.A."/>
            <person name="Barry K.W."/>
            <person name="Condon B.J."/>
            <person name="Copeland A.C."/>
            <person name="Dhillon B."/>
            <person name="Glaser F."/>
            <person name="Hesse C.N."/>
            <person name="Kosti I."/>
            <person name="LaButti K."/>
            <person name="Lindquist E.A."/>
            <person name="Lucas S."/>
            <person name="Salamov A.A."/>
            <person name="Bradshaw R.E."/>
            <person name="Ciuffetti L."/>
            <person name="Hamelin R.C."/>
            <person name="Kema G.H.J."/>
            <person name="Lawrence C."/>
            <person name="Scott J.A."/>
            <person name="Spatafora J.W."/>
            <person name="Turgeon B.G."/>
            <person name="de Wit P.J.G.M."/>
            <person name="Zhong S."/>
            <person name="Goodwin S.B."/>
            <person name="Grigoriev I.V."/>
        </authorList>
    </citation>
    <scope>NUCLEOTIDE SEQUENCE [LARGE SCALE GENOMIC DNA]</scope>
    <source>
        <strain evidence="4">ND90Pr / ATCC 201652</strain>
    </source>
</reference>
<feature type="domain" description="Glycosyl hydrolase family 92 N-terminal" evidence="2">
    <location>
        <begin position="34"/>
        <end position="285"/>
    </location>
</feature>
<dbReference type="Gene3D" id="1.20.1610.10">
    <property type="entry name" value="alpha-1,2-mannosidases domains"/>
    <property type="match status" value="1"/>
</dbReference>
<dbReference type="Pfam" id="PF07971">
    <property type="entry name" value="Glyco_hydro_92"/>
    <property type="match status" value="2"/>
</dbReference>
<keyword evidence="3" id="KW-0378">Hydrolase</keyword>
<dbReference type="InterPro" id="IPR041371">
    <property type="entry name" value="GH92_N"/>
</dbReference>
<accession>M2SK68</accession>
<proteinExistence type="predicted"/>
<dbReference type="InterPro" id="IPR012939">
    <property type="entry name" value="Glyco_hydro_92"/>
</dbReference>
<dbReference type="GO" id="GO:0000224">
    <property type="term" value="F:peptide-N4-(N-acetyl-beta-glucosaminyl)asparagine amidase activity"/>
    <property type="evidence" value="ECO:0007669"/>
    <property type="project" value="TreeGrafter"/>
</dbReference>
<feature type="domain" description="Glycosyl hydrolase family 92" evidence="1">
    <location>
        <begin position="291"/>
        <end position="665"/>
    </location>
</feature>
<evidence type="ECO:0000259" key="1">
    <source>
        <dbReference type="Pfam" id="PF07971"/>
    </source>
</evidence>
<evidence type="ECO:0000259" key="2">
    <source>
        <dbReference type="Pfam" id="PF17678"/>
    </source>
</evidence>
<dbReference type="GeneID" id="19133786"/>
<dbReference type="FunFam" id="1.20.1610.10:FF:000002">
    <property type="entry name" value="Alpha-1,2-mannosidase family protein"/>
    <property type="match status" value="1"/>
</dbReference>
<dbReference type="KEGG" id="bsc:COCSADRAFT_191883"/>
<dbReference type="InterPro" id="IPR005887">
    <property type="entry name" value="GH92_a_mannosidase_put"/>
</dbReference>
<dbReference type="GO" id="GO:0030246">
    <property type="term" value="F:carbohydrate binding"/>
    <property type="evidence" value="ECO:0007669"/>
    <property type="project" value="InterPro"/>
</dbReference>
<dbReference type="NCBIfam" id="TIGR01180">
    <property type="entry name" value="aman2_put"/>
    <property type="match status" value="1"/>
</dbReference>
<dbReference type="FunFam" id="2.70.98.10:FF:000010">
    <property type="entry name" value="Alpha-1,2-mannosidase family protein"/>
    <property type="match status" value="1"/>
</dbReference>
<protein>
    <submittedName>
        <fullName evidence="3">Glycoside hydrolase family 92 protein</fullName>
    </submittedName>
</protein>
<organism evidence="3 4">
    <name type="scientific">Cochliobolus sativus (strain ND90Pr / ATCC 201652)</name>
    <name type="common">Common root rot and spot blotch fungus</name>
    <name type="synonym">Bipolaris sorokiniana</name>
    <dbReference type="NCBI Taxonomy" id="665912"/>
    <lineage>
        <taxon>Eukaryota</taxon>
        <taxon>Fungi</taxon>
        <taxon>Dikarya</taxon>
        <taxon>Ascomycota</taxon>
        <taxon>Pezizomycotina</taxon>
        <taxon>Dothideomycetes</taxon>
        <taxon>Pleosporomycetidae</taxon>
        <taxon>Pleosporales</taxon>
        <taxon>Pleosporineae</taxon>
        <taxon>Pleosporaceae</taxon>
        <taxon>Bipolaris</taxon>
    </lineage>
</organism>
<dbReference type="AlphaFoldDB" id="M2SK68"/>
<dbReference type="InterPro" id="IPR050883">
    <property type="entry name" value="PNGase"/>
</dbReference>
<dbReference type="GO" id="GO:0006516">
    <property type="term" value="P:glycoprotein catabolic process"/>
    <property type="evidence" value="ECO:0007669"/>
    <property type="project" value="TreeGrafter"/>
</dbReference>
<dbReference type="PANTHER" id="PTHR12143:SF23">
    <property type="entry name" value="PUTATIVE-RELATED"/>
    <property type="match status" value="1"/>
</dbReference>
<evidence type="ECO:0000313" key="4">
    <source>
        <dbReference type="Proteomes" id="UP000016934"/>
    </source>
</evidence>
<dbReference type="EMBL" id="KB445646">
    <property type="protein sequence ID" value="EMD62710.1"/>
    <property type="molecule type" value="Genomic_DNA"/>
</dbReference>
<evidence type="ECO:0000313" key="3">
    <source>
        <dbReference type="EMBL" id="EMD62710.1"/>
    </source>
</evidence>
<dbReference type="eggNOG" id="ENOG502QR5Q">
    <property type="taxonomic scope" value="Eukaryota"/>
</dbReference>
<dbReference type="SUPFAM" id="SSF48208">
    <property type="entry name" value="Six-hairpin glycosidases"/>
    <property type="match status" value="1"/>
</dbReference>
<sequence length="821" mass="90155">MRITTHFSILTQVITLSTARVHRRKTNGTDVLKFIDPLIGSRDGGNVFAGATLPYGMAKAVADVDGANTGGFSTDGSNVTGFSALHDSGTGGFPSLGNFPILPQLCSGDDINDCKYQIAARAIHYKGDSVKARPGYFGVSLENGIYADMTVSEHAALFRFDFSKASTGNSSSDPLILLDLTDLRASRQNASISVEATKGAESGRIKGNGTFIPSFGALSYKSYFCLDLSGATVGDSGVWVNSRAGTEPKQLFVTRGFNNFYLEAGGFVRFKGPLSGPLLARMGLSFIGTDQACQNAEYEIPNPDIDFDRLVKSAEDAWREKLSPISIELGDVDQSMLVSFWSAAYRTMISPQNYTGENPRWQSTEPYYDSFYCIWDLWRAQLPFLSILDPGMISVFIRSLLDTYKHRGWLPDCMMSTCSGWTQGGSNADNVLVDAYLKNVTSGIDWELAYEAIVNDAENEPLEWSFQGRGGLTSWKRLKYIPALDFDPIGFGTNSRSVSRTLEYAYNDYNLAVLAHSLGKDTAPKYFSRATNWKNLFKPDQTSSVNGTDTGFVGYFQPRYLNGTFGFQDPIACSPLTDFCSLTSNMAETFESSLWEYMFFVPHDIGQVIELVGGDEKFISRLNFFHTSGLADIGNEPVFLTVSLPHYAGRPALSAERAHYCMSSFLHAVLCLINALDLDIPSRFNTSPGGLPGNDDSGSMASFTLFHMLGFFPNPGQNVYFITPPFFPSVSVTNKLTNATATIRTVNFDAQYKNIYIQSAKLDGKEYTKNWIGHEFFTKGGTLELVLGDKESKWGTIKEDRPPSMSDGNGVAGGMELKFTV</sequence>
<dbReference type="HOGENOM" id="CLU_003690_4_1_1"/>
<dbReference type="GO" id="GO:0005829">
    <property type="term" value="C:cytosol"/>
    <property type="evidence" value="ECO:0007669"/>
    <property type="project" value="TreeGrafter"/>
</dbReference>
<dbReference type="Gene3D" id="3.30.2080.10">
    <property type="entry name" value="GH92 mannosidase domain"/>
    <property type="match status" value="1"/>
</dbReference>
<dbReference type="RefSeq" id="XP_007702012.1">
    <property type="nucleotide sequence ID" value="XM_007703822.1"/>
</dbReference>
<dbReference type="OMA" id="YQDPIAC"/>
<dbReference type="PANTHER" id="PTHR12143">
    <property type="entry name" value="PEPTIDE N-GLYCANASE PNGASE -RELATED"/>
    <property type="match status" value="1"/>
</dbReference>
<dbReference type="GO" id="GO:0005634">
    <property type="term" value="C:nucleus"/>
    <property type="evidence" value="ECO:0007669"/>
    <property type="project" value="TreeGrafter"/>
</dbReference>
<feature type="domain" description="Glycosyl hydrolase family 92" evidence="1">
    <location>
        <begin position="681"/>
        <end position="789"/>
    </location>
</feature>
<reference evidence="4" key="2">
    <citation type="journal article" date="2013" name="PLoS Genet.">
        <title>Comparative genome structure, secondary metabolite, and effector coding capacity across Cochliobolus pathogens.</title>
        <authorList>
            <person name="Condon B.J."/>
            <person name="Leng Y."/>
            <person name="Wu D."/>
            <person name="Bushley K.E."/>
            <person name="Ohm R.A."/>
            <person name="Otillar R."/>
            <person name="Martin J."/>
            <person name="Schackwitz W."/>
            <person name="Grimwood J."/>
            <person name="MohdZainudin N."/>
            <person name="Xue C."/>
            <person name="Wang R."/>
            <person name="Manning V.A."/>
            <person name="Dhillon B."/>
            <person name="Tu Z.J."/>
            <person name="Steffenson B.J."/>
            <person name="Salamov A."/>
            <person name="Sun H."/>
            <person name="Lowry S."/>
            <person name="LaButti K."/>
            <person name="Han J."/>
            <person name="Copeland A."/>
            <person name="Lindquist E."/>
            <person name="Barry K."/>
            <person name="Schmutz J."/>
            <person name="Baker S.E."/>
            <person name="Ciuffetti L.M."/>
            <person name="Grigoriev I.V."/>
            <person name="Zhong S."/>
            <person name="Turgeon B.G."/>
        </authorList>
    </citation>
    <scope>NUCLEOTIDE SEQUENCE [LARGE SCALE GENOMIC DNA]</scope>
    <source>
        <strain evidence="4">ND90Pr / ATCC 201652</strain>
    </source>
</reference>
<dbReference type="GO" id="GO:0005975">
    <property type="term" value="P:carbohydrate metabolic process"/>
    <property type="evidence" value="ECO:0007669"/>
    <property type="project" value="InterPro"/>
</dbReference>
<dbReference type="FunFam" id="1.20.1050.60:FF:000002">
    <property type="entry name" value="Glycosyl hydrolase family 92"/>
    <property type="match status" value="1"/>
</dbReference>
<name>M2SK68_COCSN</name>
<dbReference type="Gene3D" id="1.20.1050.60">
    <property type="entry name" value="alpha-1,2-mannosidase"/>
    <property type="match status" value="1"/>
</dbReference>